<keyword evidence="3" id="KW-0808">Transferase</keyword>
<feature type="transmembrane region" description="Helical" evidence="1">
    <location>
        <begin position="120"/>
        <end position="141"/>
    </location>
</feature>
<dbReference type="GO" id="GO:0016020">
    <property type="term" value="C:membrane"/>
    <property type="evidence" value="ECO:0007669"/>
    <property type="project" value="TreeGrafter"/>
</dbReference>
<feature type="transmembrane region" description="Helical" evidence="1">
    <location>
        <begin position="222"/>
        <end position="243"/>
    </location>
</feature>
<proteinExistence type="predicted"/>
<feature type="transmembrane region" description="Helical" evidence="1">
    <location>
        <begin position="197"/>
        <end position="216"/>
    </location>
</feature>
<evidence type="ECO:0000313" key="4">
    <source>
        <dbReference type="Proteomes" id="UP000460561"/>
    </source>
</evidence>
<keyword evidence="4" id="KW-1185">Reference proteome</keyword>
<dbReference type="EMBL" id="WTYQ01000006">
    <property type="protein sequence ID" value="MXP27021.1"/>
    <property type="molecule type" value="Genomic_DNA"/>
</dbReference>
<feature type="transmembrane region" description="Helical" evidence="1">
    <location>
        <begin position="279"/>
        <end position="296"/>
    </location>
</feature>
<feature type="transmembrane region" description="Helical" evidence="1">
    <location>
        <begin position="303"/>
        <end position="325"/>
    </location>
</feature>
<evidence type="ECO:0000259" key="2">
    <source>
        <dbReference type="Pfam" id="PF01757"/>
    </source>
</evidence>
<feature type="transmembrane region" description="Helical" evidence="1">
    <location>
        <begin position="77"/>
        <end position="99"/>
    </location>
</feature>
<accession>A0A845ADG7</accession>
<reference evidence="3 4" key="1">
    <citation type="submission" date="2019-12" db="EMBL/GenBank/DDBJ databases">
        <title>Genomic-based taxomic classification of the family Erythrobacteraceae.</title>
        <authorList>
            <person name="Xu L."/>
        </authorList>
    </citation>
    <scope>NUCLEOTIDE SEQUENCE [LARGE SCALE GENOMIC DNA]</scope>
    <source>
        <strain evidence="3 4">DSM 18604</strain>
    </source>
</reference>
<keyword evidence="3" id="KW-0012">Acyltransferase</keyword>
<dbReference type="InterPro" id="IPR002656">
    <property type="entry name" value="Acyl_transf_3_dom"/>
</dbReference>
<keyword evidence="1" id="KW-1133">Transmembrane helix</keyword>
<dbReference type="GO" id="GO:0000271">
    <property type="term" value="P:polysaccharide biosynthetic process"/>
    <property type="evidence" value="ECO:0007669"/>
    <property type="project" value="TreeGrafter"/>
</dbReference>
<feature type="transmembrane region" description="Helical" evidence="1">
    <location>
        <begin position="255"/>
        <end position="273"/>
    </location>
</feature>
<comment type="caution">
    <text evidence="3">The sequence shown here is derived from an EMBL/GenBank/DDBJ whole genome shotgun (WGS) entry which is preliminary data.</text>
</comment>
<dbReference type="Pfam" id="PF01757">
    <property type="entry name" value="Acyl_transf_3"/>
    <property type="match status" value="1"/>
</dbReference>
<feature type="transmembrane region" description="Helical" evidence="1">
    <location>
        <begin position="167"/>
        <end position="190"/>
    </location>
</feature>
<keyword evidence="1" id="KW-0472">Membrane</keyword>
<protein>
    <submittedName>
        <fullName evidence="3">Acyltransferase family protein</fullName>
    </submittedName>
</protein>
<keyword evidence="1" id="KW-0812">Transmembrane</keyword>
<dbReference type="AlphaFoldDB" id="A0A845ADG7"/>
<dbReference type="OrthoDB" id="9767863at2"/>
<feature type="transmembrane region" description="Helical" evidence="1">
    <location>
        <begin position="47"/>
        <end position="65"/>
    </location>
</feature>
<organism evidence="3 4">
    <name type="scientific">Altericroceibacterium indicum</name>
    <dbReference type="NCBI Taxonomy" id="374177"/>
    <lineage>
        <taxon>Bacteria</taxon>
        <taxon>Pseudomonadati</taxon>
        <taxon>Pseudomonadota</taxon>
        <taxon>Alphaproteobacteria</taxon>
        <taxon>Sphingomonadales</taxon>
        <taxon>Erythrobacteraceae</taxon>
        <taxon>Altericroceibacterium</taxon>
    </lineage>
</organism>
<dbReference type="PANTHER" id="PTHR23028">
    <property type="entry name" value="ACETYLTRANSFERASE"/>
    <property type="match status" value="1"/>
</dbReference>
<dbReference type="RefSeq" id="WP_160740241.1">
    <property type="nucleotide sequence ID" value="NZ_WTYQ01000006.1"/>
</dbReference>
<gene>
    <name evidence="3" type="ORF">GRI39_13380</name>
</gene>
<evidence type="ECO:0000313" key="3">
    <source>
        <dbReference type="EMBL" id="MXP27021.1"/>
    </source>
</evidence>
<dbReference type="PANTHER" id="PTHR23028:SF131">
    <property type="entry name" value="BLR2367 PROTEIN"/>
    <property type="match status" value="1"/>
</dbReference>
<dbReference type="GO" id="GO:0016747">
    <property type="term" value="F:acyltransferase activity, transferring groups other than amino-acyl groups"/>
    <property type="evidence" value="ECO:0007669"/>
    <property type="project" value="InterPro"/>
</dbReference>
<dbReference type="Proteomes" id="UP000460561">
    <property type="component" value="Unassembled WGS sequence"/>
</dbReference>
<name>A0A845ADG7_9SPHN</name>
<dbReference type="InterPro" id="IPR050879">
    <property type="entry name" value="Acyltransferase_3"/>
</dbReference>
<feature type="transmembrane region" description="Helical" evidence="1">
    <location>
        <begin position="345"/>
        <end position="365"/>
    </location>
</feature>
<sequence>MPDMPAPYSSRMEQVGLMTIESQKVPQGESDQGSKGRNRTINSIQILRAYAAITVLIGHSFLEVLHTNGLKPSFNVFPLVAGVDIFFVISGFIMFYTSADLFQKKGGSWLFLKRRFIRVVPLYWFFTTLMLLALVALGQFVRSTQLDIGNVISSYLFLPYAREGGRIAPILSLGWTLNYEMFFYVIFSVFIIFKRQFALAGLLITLLLLSVIGVILQPSLAIFKFWTDSVILEFGIGCILGYFYSTIYEKKSLNLAIFFAIAGLCLLILMRNIDLPRLFIGGIPACLLVLGGLLLPEKNDKKFPAFLLLLGNASYSLYLCHRFVLRILTIAMSKLSIPANAAVPLYVVLALIISIPVAVLVYRYIETPMVNVMRKKRKSPYSKAEAA</sequence>
<feature type="domain" description="Acyltransferase 3" evidence="2">
    <location>
        <begin position="42"/>
        <end position="363"/>
    </location>
</feature>
<evidence type="ECO:0000256" key="1">
    <source>
        <dbReference type="SAM" id="Phobius"/>
    </source>
</evidence>